<comment type="caution">
    <text evidence="2">The sequence shown here is derived from an EMBL/GenBank/DDBJ whole genome shotgun (WGS) entry which is preliminary data.</text>
</comment>
<evidence type="ECO:0000256" key="1">
    <source>
        <dbReference type="SAM" id="MobiDB-lite"/>
    </source>
</evidence>
<proteinExistence type="predicted"/>
<dbReference type="Proteomes" id="UP001430953">
    <property type="component" value="Unassembled WGS sequence"/>
</dbReference>
<dbReference type="AlphaFoldDB" id="A0AAW2GKL9"/>
<evidence type="ECO:0000313" key="3">
    <source>
        <dbReference type="Proteomes" id="UP001430953"/>
    </source>
</evidence>
<organism evidence="2 3">
    <name type="scientific">Cardiocondyla obscurior</name>
    <dbReference type="NCBI Taxonomy" id="286306"/>
    <lineage>
        <taxon>Eukaryota</taxon>
        <taxon>Metazoa</taxon>
        <taxon>Ecdysozoa</taxon>
        <taxon>Arthropoda</taxon>
        <taxon>Hexapoda</taxon>
        <taxon>Insecta</taxon>
        <taxon>Pterygota</taxon>
        <taxon>Neoptera</taxon>
        <taxon>Endopterygota</taxon>
        <taxon>Hymenoptera</taxon>
        <taxon>Apocrita</taxon>
        <taxon>Aculeata</taxon>
        <taxon>Formicoidea</taxon>
        <taxon>Formicidae</taxon>
        <taxon>Myrmicinae</taxon>
        <taxon>Cardiocondyla</taxon>
    </lineage>
</organism>
<feature type="compositionally biased region" description="Basic residues" evidence="1">
    <location>
        <begin position="67"/>
        <end position="77"/>
    </location>
</feature>
<accession>A0AAW2GKL9</accession>
<protein>
    <submittedName>
        <fullName evidence="2">Uncharacterized protein</fullName>
    </submittedName>
</protein>
<feature type="compositionally biased region" description="Basic and acidic residues" evidence="1">
    <location>
        <begin position="30"/>
        <end position="39"/>
    </location>
</feature>
<reference evidence="2 3" key="1">
    <citation type="submission" date="2023-03" db="EMBL/GenBank/DDBJ databases">
        <title>High recombination rates correlate with genetic variation in Cardiocondyla obscurior ants.</title>
        <authorList>
            <person name="Errbii M."/>
        </authorList>
    </citation>
    <scope>NUCLEOTIDE SEQUENCE [LARGE SCALE GENOMIC DNA]</scope>
    <source>
        <strain evidence="2">Alpha-2009</strain>
        <tissue evidence="2">Whole body</tissue>
    </source>
</reference>
<sequence>MKSVCGRSQKGQGRGPRVASGHGIRLNAHILDKKRREPGADPIETNSAPVLRRRAAPSESSPDVTVRRRRRGQTRIS</sequence>
<keyword evidence="3" id="KW-1185">Reference proteome</keyword>
<gene>
    <name evidence="2" type="ORF">PUN28_003375</name>
</gene>
<name>A0AAW2GKL9_9HYME</name>
<evidence type="ECO:0000313" key="2">
    <source>
        <dbReference type="EMBL" id="KAL0128088.1"/>
    </source>
</evidence>
<feature type="region of interest" description="Disordered" evidence="1">
    <location>
        <begin position="1"/>
        <end position="77"/>
    </location>
</feature>
<dbReference type="EMBL" id="JADYXP020000003">
    <property type="protein sequence ID" value="KAL0128088.1"/>
    <property type="molecule type" value="Genomic_DNA"/>
</dbReference>